<dbReference type="PANTHER" id="PTHR34309:SF10">
    <property type="entry name" value="SLR1406 PROTEIN"/>
    <property type="match status" value="1"/>
</dbReference>
<evidence type="ECO:0000256" key="1">
    <source>
        <dbReference type="SAM" id="SignalP"/>
    </source>
</evidence>
<feature type="signal peptide" evidence="1">
    <location>
        <begin position="1"/>
        <end position="26"/>
    </location>
</feature>
<dbReference type="RefSeq" id="WP_200806850.1">
    <property type="nucleotide sequence ID" value="NZ_FWXJ01000001.1"/>
</dbReference>
<feature type="chain" id="PRO_5012777337" evidence="1">
    <location>
        <begin position="27"/>
        <end position="166"/>
    </location>
</feature>
<dbReference type="InterPro" id="IPR038084">
    <property type="entry name" value="PduO/GlcC-like_sf"/>
</dbReference>
<dbReference type="Proteomes" id="UP000192708">
    <property type="component" value="Unassembled WGS sequence"/>
</dbReference>
<dbReference type="InterPro" id="IPR005624">
    <property type="entry name" value="PduO/GlcC-like"/>
</dbReference>
<name>A0A1W1Y260_9BURK</name>
<dbReference type="SUPFAM" id="SSF143744">
    <property type="entry name" value="GlcG-like"/>
    <property type="match status" value="1"/>
</dbReference>
<keyword evidence="1" id="KW-0732">Signal</keyword>
<dbReference type="EMBL" id="FWXJ01000001">
    <property type="protein sequence ID" value="SMC30253.1"/>
    <property type="molecule type" value="Genomic_DNA"/>
</dbReference>
<dbReference type="Pfam" id="PF03928">
    <property type="entry name" value="HbpS-like"/>
    <property type="match status" value="1"/>
</dbReference>
<gene>
    <name evidence="2" type="ORF">SAMN06296008_101114</name>
</gene>
<reference evidence="2 3" key="1">
    <citation type="submission" date="2017-04" db="EMBL/GenBank/DDBJ databases">
        <authorList>
            <person name="Afonso C.L."/>
            <person name="Miller P.J."/>
            <person name="Scott M.A."/>
            <person name="Spackman E."/>
            <person name="Goraichik I."/>
            <person name="Dimitrov K.M."/>
            <person name="Suarez D.L."/>
            <person name="Swayne D.E."/>
        </authorList>
    </citation>
    <scope>NUCLEOTIDE SEQUENCE [LARGE SCALE GENOMIC DNA]</scope>
    <source>
        <strain evidence="2 3">VK13</strain>
    </source>
</reference>
<sequence length="166" mass="17459">MKKVSKLLTQATVSLAALMVVSSSQAQLLNHKDMTASIAMTMAQTAIATCKNNGYVISVSVVGRNGEIIVQVRGDDTGMHTVENSFRKAYTARTFRVPSGDIVTRLKNDPSFPLIHLSNVIANQGGLPIKFGDETIGGIGISGAPGGDKDEACAKAALDKVADQLK</sequence>
<dbReference type="AlphaFoldDB" id="A0A1W1Y260"/>
<dbReference type="Gene3D" id="3.30.450.150">
    <property type="entry name" value="Haem-degrading domain"/>
    <property type="match status" value="1"/>
</dbReference>
<evidence type="ECO:0000313" key="2">
    <source>
        <dbReference type="EMBL" id="SMC30253.1"/>
    </source>
</evidence>
<organism evidence="2 3">
    <name type="scientific">Polynucleobacter kasalickyi</name>
    <dbReference type="NCBI Taxonomy" id="1938817"/>
    <lineage>
        <taxon>Bacteria</taxon>
        <taxon>Pseudomonadati</taxon>
        <taxon>Pseudomonadota</taxon>
        <taxon>Betaproteobacteria</taxon>
        <taxon>Burkholderiales</taxon>
        <taxon>Burkholderiaceae</taxon>
        <taxon>Polynucleobacter</taxon>
    </lineage>
</organism>
<dbReference type="PANTHER" id="PTHR34309">
    <property type="entry name" value="SLR1406 PROTEIN"/>
    <property type="match status" value="1"/>
</dbReference>
<evidence type="ECO:0000313" key="3">
    <source>
        <dbReference type="Proteomes" id="UP000192708"/>
    </source>
</evidence>
<accession>A0A1W1Y260</accession>
<protein>
    <submittedName>
        <fullName evidence="2">Uncharacterized conserved protein GlcG, DUF336 family</fullName>
    </submittedName>
</protein>
<dbReference type="InterPro" id="IPR052517">
    <property type="entry name" value="GlcG_carb_metab_protein"/>
</dbReference>
<dbReference type="STRING" id="1938817.SAMN06296008_101114"/>
<proteinExistence type="predicted"/>
<keyword evidence="3" id="KW-1185">Reference proteome</keyword>